<dbReference type="EMBL" id="MN739514">
    <property type="protein sequence ID" value="QHT09727.1"/>
    <property type="molecule type" value="Genomic_DNA"/>
</dbReference>
<reference evidence="1" key="1">
    <citation type="journal article" date="2020" name="Nature">
        <title>Giant virus diversity and host interactions through global metagenomics.</title>
        <authorList>
            <person name="Schulz F."/>
            <person name="Roux S."/>
            <person name="Paez-Espino D."/>
            <person name="Jungbluth S."/>
            <person name="Walsh D.A."/>
            <person name="Denef V.J."/>
            <person name="McMahon K.D."/>
            <person name="Konstantinidis K.T."/>
            <person name="Eloe-Fadrosh E.A."/>
            <person name="Kyrpides N.C."/>
            <person name="Woyke T."/>
        </authorList>
    </citation>
    <scope>NUCLEOTIDE SEQUENCE</scope>
    <source>
        <strain evidence="1">GVMAG-M-3300023174-102</strain>
    </source>
</reference>
<organism evidence="1">
    <name type="scientific">viral metagenome</name>
    <dbReference type="NCBI Taxonomy" id="1070528"/>
    <lineage>
        <taxon>unclassified sequences</taxon>
        <taxon>metagenomes</taxon>
        <taxon>organismal metagenomes</taxon>
    </lineage>
</organism>
<proteinExistence type="predicted"/>
<sequence>MKYIFETVLPANHEHGAVLKTYLPTNIIESLNKSMKFTDKIITSYNLIDEPDILILAYTLLTEAGCKVYKNQGILERHSYRSTSENTCVQTPLAIHIDNFGGTEWKVYTCIIYTQKDNTIHGGNIDLFDEEPSFIDWLLNCFGYKNEYSKKIEVQIEAGLVLLMSGDVYHKPQDTYGIGTRNCTVVQLRSKK</sequence>
<dbReference type="AlphaFoldDB" id="A0A6C0CZM7"/>
<name>A0A6C0CZM7_9ZZZZ</name>
<protein>
    <recommendedName>
        <fullName evidence="2">Fe2OG dioxygenase domain-containing protein</fullName>
    </recommendedName>
</protein>
<evidence type="ECO:0008006" key="2">
    <source>
        <dbReference type="Google" id="ProtNLM"/>
    </source>
</evidence>
<accession>A0A6C0CZM7</accession>
<evidence type="ECO:0000313" key="1">
    <source>
        <dbReference type="EMBL" id="QHT09727.1"/>
    </source>
</evidence>